<keyword evidence="3" id="KW-0804">Transcription</keyword>
<dbReference type="SUPFAM" id="SSF64288">
    <property type="entry name" value="Chorismate lyase-like"/>
    <property type="match status" value="1"/>
</dbReference>
<dbReference type="GO" id="GO:0045892">
    <property type="term" value="P:negative regulation of DNA-templated transcription"/>
    <property type="evidence" value="ECO:0007669"/>
    <property type="project" value="TreeGrafter"/>
</dbReference>
<accession>A0A7Y9IXK3</accession>
<gene>
    <name evidence="5" type="ORF">FHW18_004244</name>
</gene>
<dbReference type="PANTHER" id="PTHR44846">
    <property type="entry name" value="MANNOSYL-D-GLYCERATE TRANSPORT/METABOLISM SYSTEM REPRESSOR MNGR-RELATED"/>
    <property type="match status" value="1"/>
</dbReference>
<dbReference type="PANTHER" id="PTHR44846:SF1">
    <property type="entry name" value="MANNOSYL-D-GLYCERATE TRANSPORT_METABOLISM SYSTEM REPRESSOR MNGR-RELATED"/>
    <property type="match status" value="1"/>
</dbReference>
<dbReference type="EMBL" id="JACBYR010000002">
    <property type="protein sequence ID" value="NYE84937.1"/>
    <property type="molecule type" value="Genomic_DNA"/>
</dbReference>
<dbReference type="Pfam" id="PF00392">
    <property type="entry name" value="GntR"/>
    <property type="match status" value="1"/>
</dbReference>
<dbReference type="AlphaFoldDB" id="A0A7Y9IXK3"/>
<dbReference type="SMART" id="SM00866">
    <property type="entry name" value="UTRA"/>
    <property type="match status" value="1"/>
</dbReference>
<dbReference type="InterPro" id="IPR036388">
    <property type="entry name" value="WH-like_DNA-bd_sf"/>
</dbReference>
<dbReference type="SUPFAM" id="SSF46785">
    <property type="entry name" value="Winged helix' DNA-binding domain"/>
    <property type="match status" value="1"/>
</dbReference>
<dbReference type="Pfam" id="PF07702">
    <property type="entry name" value="UTRA"/>
    <property type="match status" value="1"/>
</dbReference>
<dbReference type="RefSeq" id="WP_179588966.1">
    <property type="nucleotide sequence ID" value="NZ_JACBYR010000002.1"/>
</dbReference>
<dbReference type="InterPro" id="IPR050679">
    <property type="entry name" value="Bact_HTH_transcr_reg"/>
</dbReference>
<evidence type="ECO:0000256" key="1">
    <source>
        <dbReference type="ARBA" id="ARBA00023015"/>
    </source>
</evidence>
<dbReference type="SMART" id="SM00345">
    <property type="entry name" value="HTH_GNTR"/>
    <property type="match status" value="1"/>
</dbReference>
<dbReference type="GO" id="GO:0003677">
    <property type="term" value="F:DNA binding"/>
    <property type="evidence" value="ECO:0007669"/>
    <property type="project" value="UniProtKB-KW"/>
</dbReference>
<organism evidence="5 6">
    <name type="scientific">Pigmentiphaga litoralis</name>
    <dbReference type="NCBI Taxonomy" id="516702"/>
    <lineage>
        <taxon>Bacteria</taxon>
        <taxon>Pseudomonadati</taxon>
        <taxon>Pseudomonadota</taxon>
        <taxon>Betaproteobacteria</taxon>
        <taxon>Burkholderiales</taxon>
        <taxon>Alcaligenaceae</taxon>
        <taxon>Pigmentiphaga</taxon>
    </lineage>
</organism>
<sequence>MPAKKHKTADVAPADDSPRYRQILKTLTERVAQGIYPVGSHVPTESELCEEFDVSRYTVRAALSHLVEHGMVTRRKGIGTVVIAAHSQRAYQQSISSLADLFQFALDTYVLIRSSTLVELTEEIARTLGAEPGERWLQVDSVRWTAPGGTPICCTSSFIPERLAWVGPELPDCVGPFYAHIEERSKEPLTHATQEIRGERMPAHLLDVFGASDDAIALCLIRQYFSAEGVQIASFNWHPADSFSYKMQIERKR</sequence>
<keyword evidence="6" id="KW-1185">Reference proteome</keyword>
<dbReference type="FunFam" id="1.10.10.10:FF:000079">
    <property type="entry name" value="GntR family transcriptional regulator"/>
    <property type="match status" value="1"/>
</dbReference>
<evidence type="ECO:0000259" key="4">
    <source>
        <dbReference type="PROSITE" id="PS50949"/>
    </source>
</evidence>
<keyword evidence="1" id="KW-0805">Transcription regulation</keyword>
<evidence type="ECO:0000313" key="5">
    <source>
        <dbReference type="EMBL" id="NYE84937.1"/>
    </source>
</evidence>
<dbReference type="GO" id="GO:0003700">
    <property type="term" value="F:DNA-binding transcription factor activity"/>
    <property type="evidence" value="ECO:0007669"/>
    <property type="project" value="InterPro"/>
</dbReference>
<protein>
    <submittedName>
        <fullName evidence="5">DNA-binding GntR family transcriptional regulator</fullName>
    </submittedName>
</protein>
<proteinExistence type="predicted"/>
<reference evidence="5 6" key="1">
    <citation type="submission" date="2020-07" db="EMBL/GenBank/DDBJ databases">
        <title>Genomic Encyclopedia of Type Strains, Phase IV (KMG-V): Genome sequencing to study the core and pangenomes of soil and plant-associated prokaryotes.</title>
        <authorList>
            <person name="Whitman W."/>
        </authorList>
    </citation>
    <scope>NUCLEOTIDE SEQUENCE [LARGE SCALE GENOMIC DNA]</scope>
    <source>
        <strain evidence="5 6">SAS40</strain>
    </source>
</reference>
<dbReference type="InterPro" id="IPR036390">
    <property type="entry name" value="WH_DNA-bd_sf"/>
</dbReference>
<evidence type="ECO:0000256" key="2">
    <source>
        <dbReference type="ARBA" id="ARBA00023125"/>
    </source>
</evidence>
<dbReference type="Gene3D" id="3.40.1410.10">
    <property type="entry name" value="Chorismate lyase-like"/>
    <property type="match status" value="1"/>
</dbReference>
<evidence type="ECO:0000256" key="3">
    <source>
        <dbReference type="ARBA" id="ARBA00023163"/>
    </source>
</evidence>
<dbReference type="PROSITE" id="PS50949">
    <property type="entry name" value="HTH_GNTR"/>
    <property type="match status" value="1"/>
</dbReference>
<dbReference type="CDD" id="cd07377">
    <property type="entry name" value="WHTH_GntR"/>
    <property type="match status" value="1"/>
</dbReference>
<feature type="domain" description="HTH gntR-type" evidence="4">
    <location>
        <begin position="17"/>
        <end position="85"/>
    </location>
</feature>
<dbReference type="Proteomes" id="UP000542125">
    <property type="component" value="Unassembled WGS sequence"/>
</dbReference>
<dbReference type="InterPro" id="IPR028978">
    <property type="entry name" value="Chorismate_lyase_/UTRA_dom_sf"/>
</dbReference>
<keyword evidence="2 5" id="KW-0238">DNA-binding</keyword>
<dbReference type="InterPro" id="IPR000524">
    <property type="entry name" value="Tscrpt_reg_HTH_GntR"/>
</dbReference>
<dbReference type="PRINTS" id="PR00035">
    <property type="entry name" value="HTHGNTR"/>
</dbReference>
<dbReference type="Gene3D" id="1.10.10.10">
    <property type="entry name" value="Winged helix-like DNA-binding domain superfamily/Winged helix DNA-binding domain"/>
    <property type="match status" value="1"/>
</dbReference>
<name>A0A7Y9IXK3_9BURK</name>
<comment type="caution">
    <text evidence="5">The sequence shown here is derived from an EMBL/GenBank/DDBJ whole genome shotgun (WGS) entry which is preliminary data.</text>
</comment>
<dbReference type="InterPro" id="IPR011663">
    <property type="entry name" value="UTRA"/>
</dbReference>
<evidence type="ECO:0000313" key="6">
    <source>
        <dbReference type="Proteomes" id="UP000542125"/>
    </source>
</evidence>